<keyword evidence="6" id="KW-1185">Reference proteome</keyword>
<protein>
    <submittedName>
        <fullName evidence="5">ABC transporter, ATP-binding protein YnjD</fullName>
    </submittedName>
</protein>
<accession>A0A2K8KL12</accession>
<dbReference type="KEGG" id="rfo:REIFOR_00466"/>
<gene>
    <name evidence="5" type="primary">ynjD</name>
    <name evidence="5" type="ORF">REIFOR_00466</name>
</gene>
<organism evidence="5 6">
    <name type="scientific">Reinekea forsetii</name>
    <dbReference type="NCBI Taxonomy" id="1336806"/>
    <lineage>
        <taxon>Bacteria</taxon>
        <taxon>Pseudomonadati</taxon>
        <taxon>Pseudomonadota</taxon>
        <taxon>Gammaproteobacteria</taxon>
        <taxon>Oceanospirillales</taxon>
        <taxon>Saccharospirillaceae</taxon>
        <taxon>Reinekea</taxon>
    </lineage>
</organism>
<keyword evidence="1" id="KW-0813">Transport</keyword>
<dbReference type="InterPro" id="IPR003593">
    <property type="entry name" value="AAA+_ATPase"/>
</dbReference>
<evidence type="ECO:0000259" key="4">
    <source>
        <dbReference type="PROSITE" id="PS50893"/>
    </source>
</evidence>
<evidence type="ECO:0000313" key="5">
    <source>
        <dbReference type="EMBL" id="ATX75638.1"/>
    </source>
</evidence>
<dbReference type="InterPro" id="IPR017871">
    <property type="entry name" value="ABC_transporter-like_CS"/>
</dbReference>
<dbReference type="PANTHER" id="PTHR42781">
    <property type="entry name" value="SPERMIDINE/PUTRESCINE IMPORT ATP-BINDING PROTEIN POTA"/>
    <property type="match status" value="1"/>
</dbReference>
<keyword evidence="3 5" id="KW-0067">ATP-binding</keyword>
<name>A0A2K8KL12_9GAMM</name>
<feature type="domain" description="ABC transporter" evidence="4">
    <location>
        <begin position="1"/>
        <end position="210"/>
    </location>
</feature>
<dbReference type="GO" id="GO:0016887">
    <property type="term" value="F:ATP hydrolysis activity"/>
    <property type="evidence" value="ECO:0007669"/>
    <property type="project" value="InterPro"/>
</dbReference>
<dbReference type="PANTHER" id="PTHR42781:SF4">
    <property type="entry name" value="SPERMIDINE_PUTRESCINE IMPORT ATP-BINDING PROTEIN POTA"/>
    <property type="match status" value="1"/>
</dbReference>
<dbReference type="SMART" id="SM00382">
    <property type="entry name" value="AAA"/>
    <property type="match status" value="1"/>
</dbReference>
<dbReference type="GO" id="GO:0005524">
    <property type="term" value="F:ATP binding"/>
    <property type="evidence" value="ECO:0007669"/>
    <property type="project" value="UniProtKB-KW"/>
</dbReference>
<dbReference type="PROSITE" id="PS00211">
    <property type="entry name" value="ABC_TRANSPORTER_1"/>
    <property type="match status" value="1"/>
</dbReference>
<proteinExistence type="predicted"/>
<dbReference type="InterPro" id="IPR003439">
    <property type="entry name" value="ABC_transporter-like_ATP-bd"/>
</dbReference>
<reference evidence="5 6" key="1">
    <citation type="journal article" date="2017" name="Environ. Microbiol.">
        <title>Genomic and physiological analyses of 'Reinekea forsetii' reveal a versatile opportunistic lifestyle during spring algae blooms.</title>
        <authorList>
            <person name="Avci B."/>
            <person name="Hahnke R.L."/>
            <person name="Chafee M."/>
            <person name="Fischer T."/>
            <person name="Gruber-Vodicka H."/>
            <person name="Tegetmeyer H.E."/>
            <person name="Harder J."/>
            <person name="Fuchs B.M."/>
            <person name="Amann R.I."/>
            <person name="Teeling H."/>
        </authorList>
    </citation>
    <scope>NUCLEOTIDE SEQUENCE [LARGE SCALE GENOMIC DNA]</scope>
    <source>
        <strain evidence="5 6">Hel1_31_D35</strain>
    </source>
</reference>
<dbReference type="AlphaFoldDB" id="A0A2K8KL12"/>
<dbReference type="SUPFAM" id="SSF52540">
    <property type="entry name" value="P-loop containing nucleoside triphosphate hydrolases"/>
    <property type="match status" value="1"/>
</dbReference>
<sequence length="210" mass="22996">MQLQNYQLCRHQQPLFKAFSLTVAAGEIGAITGISGSGKSTLLADISGILTSAFKSSGEILLNGNSLRTVPIERRQVGILFQDDLLFPHLNVFENLLFGLPAHFSRGEKAARIQDALSESGLGSYALRDIATLSGGQRARISLLRTLLSEPKLMLLDEPFSKLDRALRGQFRAWVFEQLGHQHIPVVLVTHDPEDIPDGSRIVDLEAPDA</sequence>
<dbReference type="Proteomes" id="UP000229757">
    <property type="component" value="Chromosome"/>
</dbReference>
<dbReference type="InterPro" id="IPR050093">
    <property type="entry name" value="ABC_SmlMolc_Importer"/>
</dbReference>
<dbReference type="EMBL" id="CP011797">
    <property type="protein sequence ID" value="ATX75638.1"/>
    <property type="molecule type" value="Genomic_DNA"/>
</dbReference>
<keyword evidence="2" id="KW-0547">Nucleotide-binding</keyword>
<dbReference type="Gene3D" id="3.40.50.300">
    <property type="entry name" value="P-loop containing nucleotide triphosphate hydrolases"/>
    <property type="match status" value="1"/>
</dbReference>
<dbReference type="InterPro" id="IPR027417">
    <property type="entry name" value="P-loop_NTPase"/>
</dbReference>
<evidence type="ECO:0000313" key="6">
    <source>
        <dbReference type="Proteomes" id="UP000229757"/>
    </source>
</evidence>
<evidence type="ECO:0000256" key="3">
    <source>
        <dbReference type="ARBA" id="ARBA00022840"/>
    </source>
</evidence>
<evidence type="ECO:0000256" key="2">
    <source>
        <dbReference type="ARBA" id="ARBA00022741"/>
    </source>
</evidence>
<evidence type="ECO:0000256" key="1">
    <source>
        <dbReference type="ARBA" id="ARBA00022448"/>
    </source>
</evidence>
<dbReference type="Pfam" id="PF00005">
    <property type="entry name" value="ABC_tran"/>
    <property type="match status" value="1"/>
</dbReference>
<dbReference type="PROSITE" id="PS50893">
    <property type="entry name" value="ABC_TRANSPORTER_2"/>
    <property type="match status" value="1"/>
</dbReference>